<protein>
    <recommendedName>
        <fullName evidence="5">L-Fucosyltransferase</fullName>
    </recommendedName>
</protein>
<comment type="caution">
    <text evidence="3">The sequence shown here is derived from an EMBL/GenBank/DDBJ whole genome shotgun (WGS) entry which is preliminary data.</text>
</comment>
<dbReference type="GO" id="GO:0008107">
    <property type="term" value="F:galactoside 2-alpha-L-fucosyltransferase activity"/>
    <property type="evidence" value="ECO:0007669"/>
    <property type="project" value="InterPro"/>
</dbReference>
<gene>
    <name evidence="3" type="ORF">MNOR_LOCUS34893</name>
</gene>
<evidence type="ECO:0000313" key="4">
    <source>
        <dbReference type="Proteomes" id="UP001497623"/>
    </source>
</evidence>
<dbReference type="GO" id="GO:0016020">
    <property type="term" value="C:membrane"/>
    <property type="evidence" value="ECO:0007669"/>
    <property type="project" value="InterPro"/>
</dbReference>
<dbReference type="GO" id="GO:0005975">
    <property type="term" value="P:carbohydrate metabolic process"/>
    <property type="evidence" value="ECO:0007669"/>
    <property type="project" value="InterPro"/>
</dbReference>
<evidence type="ECO:0008006" key="5">
    <source>
        <dbReference type="Google" id="ProtNLM"/>
    </source>
</evidence>
<name>A0AAV2SC31_MEGNR</name>
<dbReference type="EMBL" id="CAXKWB010055582">
    <property type="protein sequence ID" value="CAL4177316.1"/>
    <property type="molecule type" value="Genomic_DNA"/>
</dbReference>
<evidence type="ECO:0000256" key="2">
    <source>
        <dbReference type="ARBA" id="ARBA00022679"/>
    </source>
</evidence>
<accession>A0AAV2SC31</accession>
<feature type="non-terminal residue" evidence="3">
    <location>
        <position position="1"/>
    </location>
</feature>
<sequence length="111" mass="13156">DQMRKMYHKTVAKVKRVDPTGDDWVKIGPKIEKAMLHNKKNGKRKLLLFGGFPNRMHLLSHYQDIVRKEFYIKDEFKDKANSFFEKVSKDRGPNITYIGFHIRRGDYGTKI</sequence>
<dbReference type="AlphaFoldDB" id="A0AAV2SC31"/>
<dbReference type="Pfam" id="PF01531">
    <property type="entry name" value="Glyco_transf_11"/>
    <property type="match status" value="1"/>
</dbReference>
<keyword evidence="2" id="KW-0808">Transferase</keyword>
<dbReference type="InterPro" id="IPR002516">
    <property type="entry name" value="Glyco_trans_11"/>
</dbReference>
<evidence type="ECO:0000256" key="1">
    <source>
        <dbReference type="ARBA" id="ARBA00022676"/>
    </source>
</evidence>
<proteinExistence type="predicted"/>
<evidence type="ECO:0000313" key="3">
    <source>
        <dbReference type="EMBL" id="CAL4177316.1"/>
    </source>
</evidence>
<keyword evidence="4" id="KW-1185">Reference proteome</keyword>
<organism evidence="3 4">
    <name type="scientific">Meganyctiphanes norvegica</name>
    <name type="common">Northern krill</name>
    <name type="synonym">Thysanopoda norvegica</name>
    <dbReference type="NCBI Taxonomy" id="48144"/>
    <lineage>
        <taxon>Eukaryota</taxon>
        <taxon>Metazoa</taxon>
        <taxon>Ecdysozoa</taxon>
        <taxon>Arthropoda</taxon>
        <taxon>Crustacea</taxon>
        <taxon>Multicrustacea</taxon>
        <taxon>Malacostraca</taxon>
        <taxon>Eumalacostraca</taxon>
        <taxon>Eucarida</taxon>
        <taxon>Euphausiacea</taxon>
        <taxon>Euphausiidae</taxon>
        <taxon>Meganyctiphanes</taxon>
    </lineage>
</organism>
<reference evidence="3 4" key="1">
    <citation type="submission" date="2024-05" db="EMBL/GenBank/DDBJ databases">
        <authorList>
            <person name="Wallberg A."/>
        </authorList>
    </citation>
    <scope>NUCLEOTIDE SEQUENCE [LARGE SCALE GENOMIC DNA]</scope>
</reference>
<dbReference type="Proteomes" id="UP001497623">
    <property type="component" value="Unassembled WGS sequence"/>
</dbReference>
<keyword evidence="1" id="KW-0328">Glycosyltransferase</keyword>
<feature type="non-terminal residue" evidence="3">
    <location>
        <position position="111"/>
    </location>
</feature>